<proteinExistence type="predicted"/>
<dbReference type="Gene3D" id="3.40.190.10">
    <property type="entry name" value="Periplasmic binding protein-like II"/>
    <property type="match status" value="2"/>
</dbReference>
<name>A0ABW9AHM3_9BURK</name>
<protein>
    <submittedName>
        <fullName evidence="3">ABC transporter substrate-binding protein</fullName>
    </submittedName>
</protein>
<comment type="caution">
    <text evidence="3">The sequence shown here is derived from an EMBL/GenBank/DDBJ whole genome shotgun (WGS) entry which is preliminary data.</text>
</comment>
<evidence type="ECO:0000313" key="4">
    <source>
        <dbReference type="Proteomes" id="UP001629246"/>
    </source>
</evidence>
<evidence type="ECO:0000256" key="1">
    <source>
        <dbReference type="SAM" id="SignalP"/>
    </source>
</evidence>
<accession>A0ABW9AHM3</accession>
<keyword evidence="1" id="KW-0732">Signal</keyword>
<gene>
    <name evidence="3" type="ORF">PQR62_23400</name>
</gene>
<dbReference type="Proteomes" id="UP001629246">
    <property type="component" value="Unassembled WGS sequence"/>
</dbReference>
<dbReference type="InterPro" id="IPR015168">
    <property type="entry name" value="SsuA/THI5"/>
</dbReference>
<evidence type="ECO:0000313" key="3">
    <source>
        <dbReference type="EMBL" id="MFL9927238.1"/>
    </source>
</evidence>
<dbReference type="RefSeq" id="WP_408160478.1">
    <property type="nucleotide sequence ID" value="NZ_JAQQFM010000013.1"/>
</dbReference>
<feature type="domain" description="SsuA/THI5-like" evidence="2">
    <location>
        <begin position="66"/>
        <end position="267"/>
    </location>
</feature>
<sequence>MRDPLRRAALRKLSLAAASPLAYPLAYAASLPLMSAARAETPPRTIRIGVPAIVAQPKVYWGAPGIARYKGWFEEEFDKDGVRIEYVGFKGGAPMVGQALANGQIDLAGQGDLLSIIGRSSGMQTRLVLPFTKLSNAYLVVRKDSGIRSVADLRGKKVAYFKGNQIHLQVLRILALNGMAEKDIRSISLDPATAGSTLAGGDIDAIFSSAEVLTLRQKGIADVVYSTKGQPQLSSYNGLVATDSFVQKYPETLTRLIKVYVKADQWTGDPANRKEVVRIWAMGPLPNLYAEEDYDDRPWSERFSPLFDPLLVQHYKRTQDQIAEQGLLRGPRVDIDQWIDARFLNVALKELGLEKYWAPLGLDGKPLT</sequence>
<feature type="chain" id="PRO_5045695774" evidence="1">
    <location>
        <begin position="29"/>
        <end position="368"/>
    </location>
</feature>
<organism evidence="3 4">
    <name type="scientific">Herbaspirillum lusitanum</name>
    <dbReference type="NCBI Taxonomy" id="213312"/>
    <lineage>
        <taxon>Bacteria</taxon>
        <taxon>Pseudomonadati</taxon>
        <taxon>Pseudomonadota</taxon>
        <taxon>Betaproteobacteria</taxon>
        <taxon>Burkholderiales</taxon>
        <taxon>Oxalobacteraceae</taxon>
        <taxon>Herbaspirillum</taxon>
    </lineage>
</organism>
<dbReference type="Pfam" id="PF09084">
    <property type="entry name" value="NMT1"/>
    <property type="match status" value="1"/>
</dbReference>
<reference evidence="3 4" key="1">
    <citation type="journal article" date="2024" name="Chem. Sci.">
        <title>Discovery of megapolipeptins by genome mining of a Burkholderiales bacteria collection.</title>
        <authorList>
            <person name="Paulo B.S."/>
            <person name="Recchia M.J.J."/>
            <person name="Lee S."/>
            <person name="Fergusson C.H."/>
            <person name="Romanowski S.B."/>
            <person name="Hernandez A."/>
            <person name="Krull N."/>
            <person name="Liu D.Y."/>
            <person name="Cavanagh H."/>
            <person name="Bos A."/>
            <person name="Gray C.A."/>
            <person name="Murphy B.T."/>
            <person name="Linington R.G."/>
            <person name="Eustaquio A.S."/>
        </authorList>
    </citation>
    <scope>NUCLEOTIDE SEQUENCE [LARGE SCALE GENOMIC DNA]</scope>
    <source>
        <strain evidence="3 4">RL21-008-BIB-A</strain>
    </source>
</reference>
<evidence type="ECO:0000259" key="2">
    <source>
        <dbReference type="Pfam" id="PF09084"/>
    </source>
</evidence>
<feature type="signal peptide" evidence="1">
    <location>
        <begin position="1"/>
        <end position="28"/>
    </location>
</feature>
<dbReference type="PANTHER" id="PTHR30024:SF21">
    <property type="entry name" value="ABC TRANSPORTER SUBSTRATE-BINDING PROTEIN"/>
    <property type="match status" value="1"/>
</dbReference>
<dbReference type="SUPFAM" id="SSF53850">
    <property type="entry name" value="Periplasmic binding protein-like II"/>
    <property type="match status" value="1"/>
</dbReference>
<dbReference type="PANTHER" id="PTHR30024">
    <property type="entry name" value="ALIPHATIC SULFONATES-BINDING PROTEIN-RELATED"/>
    <property type="match status" value="1"/>
</dbReference>
<dbReference type="EMBL" id="JAQQFM010000013">
    <property type="protein sequence ID" value="MFL9927238.1"/>
    <property type="molecule type" value="Genomic_DNA"/>
</dbReference>
<keyword evidence="4" id="KW-1185">Reference proteome</keyword>